<sequence>MPDLVADLLGDMGLPEDTLAVFGDDLEAWLSYLSTSQPWDSDLEALRNQATFLQASRAIRGIVARHEAQVLDSSPPLWLKRLVLQLAHEQAAVITFNYDLLFERALANSGRYGSLGDLYAIPLEMRWPPGSSGFVSSSEPRGPMPRLFKLHGSINWHYGGLTSPATARIVLDDGGFSWAPRGIRVDDSPRYDVLLDDLEPLLVPPTAAKSTFYSNQSLRAQWRRAYTSLKQADELVVLGFSFPPSDVQVRQMILLSGPWDLVTVVDPSPEPARRVRELLGDSQEIQTFGSVLEYTDVTSGDIVSWGTDRDGDGYSRPLVTSNDDTLAEVAQLRNSGTPRDWDRAREANFTESIAAEFVGGRYSESISDQFAHRAESPFSSDLRYLFVPR</sequence>
<accession>A0A401UZR4</accession>
<keyword evidence="2" id="KW-1185">Reference proteome</keyword>
<dbReference type="Pfam" id="PF13289">
    <property type="entry name" value="SIR2_2"/>
    <property type="match status" value="1"/>
</dbReference>
<dbReference type="RefSeq" id="WP_160142863.1">
    <property type="nucleotide sequence ID" value="NZ_BHYL01000125.1"/>
</dbReference>
<gene>
    <name evidence="1" type="ORF">CTKZ_17430</name>
</gene>
<dbReference type="AlphaFoldDB" id="A0A401UZR4"/>
<name>A0A401UZR4_9CELL</name>
<dbReference type="EMBL" id="BHYL01000125">
    <property type="protein sequence ID" value="GCD20181.1"/>
    <property type="molecule type" value="Genomic_DNA"/>
</dbReference>
<proteinExistence type="predicted"/>
<reference evidence="1 2" key="1">
    <citation type="submission" date="2018-11" db="EMBL/GenBank/DDBJ databases">
        <title>Draft genome sequence of Cellulomonas takizawaensis strain TKZ-21.</title>
        <authorList>
            <person name="Yamamura H."/>
            <person name="Hayashi T."/>
            <person name="Hamada M."/>
            <person name="Serisawa Y."/>
            <person name="Matsuyama K."/>
            <person name="Nakagawa Y."/>
            <person name="Otoguro M."/>
            <person name="Yanagida F."/>
            <person name="Hayakawa M."/>
        </authorList>
    </citation>
    <scope>NUCLEOTIDE SEQUENCE [LARGE SCALE GENOMIC DNA]</scope>
    <source>
        <strain evidence="1 2">TKZ-21</strain>
    </source>
</reference>
<dbReference type="Proteomes" id="UP000288246">
    <property type="component" value="Unassembled WGS sequence"/>
</dbReference>
<protein>
    <submittedName>
        <fullName evidence="1">Uncharacterized protein</fullName>
    </submittedName>
</protein>
<comment type="caution">
    <text evidence="1">The sequence shown here is derived from an EMBL/GenBank/DDBJ whole genome shotgun (WGS) entry which is preliminary data.</text>
</comment>
<evidence type="ECO:0000313" key="1">
    <source>
        <dbReference type="EMBL" id="GCD20181.1"/>
    </source>
</evidence>
<evidence type="ECO:0000313" key="2">
    <source>
        <dbReference type="Proteomes" id="UP000288246"/>
    </source>
</evidence>
<dbReference type="OrthoDB" id="9808492at2"/>
<organism evidence="1 2">
    <name type="scientific">Cellulomonas algicola</name>
    <dbReference type="NCBI Taxonomy" id="2071633"/>
    <lineage>
        <taxon>Bacteria</taxon>
        <taxon>Bacillati</taxon>
        <taxon>Actinomycetota</taxon>
        <taxon>Actinomycetes</taxon>
        <taxon>Micrococcales</taxon>
        <taxon>Cellulomonadaceae</taxon>
        <taxon>Cellulomonas</taxon>
    </lineage>
</organism>